<keyword evidence="7" id="KW-0813">Transport</keyword>
<evidence type="ECO:0000256" key="7">
    <source>
        <dbReference type="ARBA" id="ARBA00022448"/>
    </source>
</evidence>
<keyword evidence="18" id="KW-1185">Reference proteome</keyword>
<feature type="transmembrane region" description="Helical" evidence="16">
    <location>
        <begin position="58"/>
        <end position="78"/>
    </location>
</feature>
<dbReference type="CDD" id="cd03495">
    <property type="entry name" value="SQR_TypeC_SdhD_like"/>
    <property type="match status" value="1"/>
</dbReference>
<gene>
    <name evidence="17" type="primary">sdhD</name>
    <name evidence="17" type="ORF">DK847_07055</name>
</gene>
<evidence type="ECO:0000256" key="16">
    <source>
        <dbReference type="SAM" id="Phobius"/>
    </source>
</evidence>
<dbReference type="Pfam" id="PF01127">
    <property type="entry name" value="Sdh_cyt"/>
    <property type="match status" value="1"/>
</dbReference>
<name>A0A2W2AS60_9HYPH</name>
<comment type="subunit">
    <text evidence="5">Part of an enzyme complex containing four subunits: a flavoprotein, an iron-sulfur protein, plus two membrane-anchoring proteins, SdhC and SdhD.</text>
</comment>
<keyword evidence="15 16" id="KW-0472">Membrane</keyword>
<dbReference type="GO" id="GO:0046872">
    <property type="term" value="F:metal ion binding"/>
    <property type="evidence" value="ECO:0007669"/>
    <property type="project" value="UniProtKB-KW"/>
</dbReference>
<evidence type="ECO:0000256" key="15">
    <source>
        <dbReference type="ARBA" id="ARBA00023136"/>
    </source>
</evidence>
<dbReference type="InterPro" id="IPR014312">
    <property type="entry name" value="Succ_DH_anchor"/>
</dbReference>
<evidence type="ECO:0000256" key="13">
    <source>
        <dbReference type="ARBA" id="ARBA00022989"/>
    </source>
</evidence>
<comment type="cofactor">
    <cofactor evidence="1">
        <name>heme</name>
        <dbReference type="ChEBI" id="CHEBI:30413"/>
    </cofactor>
</comment>
<keyword evidence="11" id="KW-0479">Metal-binding</keyword>
<dbReference type="GO" id="GO:0006099">
    <property type="term" value="P:tricarboxylic acid cycle"/>
    <property type="evidence" value="ECO:0007669"/>
    <property type="project" value="UniProtKB-UniPathway"/>
</dbReference>
<dbReference type="AlphaFoldDB" id="A0A2W2AS60"/>
<dbReference type="GO" id="GO:0016020">
    <property type="term" value="C:membrane"/>
    <property type="evidence" value="ECO:0007669"/>
    <property type="project" value="UniProtKB-SubCell"/>
</dbReference>
<evidence type="ECO:0000256" key="14">
    <source>
        <dbReference type="ARBA" id="ARBA00023004"/>
    </source>
</evidence>
<dbReference type="EMBL" id="QKVK01000002">
    <property type="protein sequence ID" value="PZF78165.1"/>
    <property type="molecule type" value="Genomic_DNA"/>
</dbReference>
<keyword evidence="9" id="KW-0349">Heme</keyword>
<evidence type="ECO:0000313" key="17">
    <source>
        <dbReference type="EMBL" id="PZF78165.1"/>
    </source>
</evidence>
<dbReference type="GO" id="GO:0020037">
    <property type="term" value="F:heme binding"/>
    <property type="evidence" value="ECO:0007669"/>
    <property type="project" value="InterPro"/>
</dbReference>
<dbReference type="NCBIfam" id="TIGR02968">
    <property type="entry name" value="succ_dehyd_anc"/>
    <property type="match status" value="1"/>
</dbReference>
<dbReference type="RefSeq" id="WP_111197170.1">
    <property type="nucleotide sequence ID" value="NZ_QKVK01000002.1"/>
</dbReference>
<protein>
    <recommendedName>
        <fullName evidence="6">Succinate dehydrogenase hydrophobic membrane anchor subunit</fullName>
    </recommendedName>
</protein>
<dbReference type="InterPro" id="IPR000701">
    <property type="entry name" value="SuccDH_FuR_B_TM-su"/>
</dbReference>
<keyword evidence="12" id="KW-0249">Electron transport</keyword>
<dbReference type="InterPro" id="IPR034804">
    <property type="entry name" value="SQR/QFR_C/D"/>
</dbReference>
<evidence type="ECO:0000256" key="8">
    <source>
        <dbReference type="ARBA" id="ARBA00022532"/>
    </source>
</evidence>
<comment type="function">
    <text evidence="2">Membrane-anchoring subunit of succinate dehydrogenase (SDH).</text>
</comment>
<evidence type="ECO:0000256" key="2">
    <source>
        <dbReference type="ARBA" id="ARBA00004050"/>
    </source>
</evidence>
<evidence type="ECO:0000256" key="11">
    <source>
        <dbReference type="ARBA" id="ARBA00022723"/>
    </source>
</evidence>
<keyword evidence="8" id="KW-0816">Tricarboxylic acid cycle</keyword>
<reference evidence="18" key="1">
    <citation type="submission" date="2018-06" db="EMBL/GenBank/DDBJ databases">
        <title>Aestuariibacter litoralis strain KCTC 52945T.</title>
        <authorList>
            <person name="Li X."/>
            <person name="Salam N."/>
            <person name="Li J.-L."/>
            <person name="Chen Y.-M."/>
            <person name="Yang Z.-W."/>
            <person name="Zhang L.-Y."/>
            <person name="Han M.-X."/>
            <person name="Xiao M."/>
            <person name="Li W.-J."/>
        </authorList>
    </citation>
    <scope>NUCLEOTIDE SEQUENCE [LARGE SCALE GENOMIC DNA]</scope>
    <source>
        <strain evidence="18">KCTC 52945</strain>
    </source>
</reference>
<dbReference type="SUPFAM" id="SSF81343">
    <property type="entry name" value="Fumarate reductase respiratory complex transmembrane subunits"/>
    <property type="match status" value="1"/>
</dbReference>
<keyword evidence="10 16" id="KW-0812">Transmembrane</keyword>
<evidence type="ECO:0000256" key="1">
    <source>
        <dbReference type="ARBA" id="ARBA00001971"/>
    </source>
</evidence>
<evidence type="ECO:0000256" key="3">
    <source>
        <dbReference type="ARBA" id="ARBA00004141"/>
    </source>
</evidence>
<evidence type="ECO:0000256" key="4">
    <source>
        <dbReference type="ARBA" id="ARBA00005163"/>
    </source>
</evidence>
<accession>A0A2W2AS60</accession>
<evidence type="ECO:0000256" key="6">
    <source>
        <dbReference type="ARBA" id="ARBA00019425"/>
    </source>
</evidence>
<keyword evidence="14" id="KW-0408">Iron</keyword>
<feature type="transmembrane region" description="Helical" evidence="16">
    <location>
        <begin position="98"/>
        <end position="120"/>
    </location>
</feature>
<feature type="transmembrane region" description="Helical" evidence="16">
    <location>
        <begin position="28"/>
        <end position="46"/>
    </location>
</feature>
<dbReference type="Proteomes" id="UP000248795">
    <property type="component" value="Unassembled WGS sequence"/>
</dbReference>
<comment type="pathway">
    <text evidence="4">Carbohydrate metabolism; tricarboxylic acid cycle.</text>
</comment>
<evidence type="ECO:0000256" key="10">
    <source>
        <dbReference type="ARBA" id="ARBA00022692"/>
    </source>
</evidence>
<organism evidence="17 18">
    <name type="scientific">Aestuariivirga litoralis</name>
    <dbReference type="NCBI Taxonomy" id="2650924"/>
    <lineage>
        <taxon>Bacteria</taxon>
        <taxon>Pseudomonadati</taxon>
        <taxon>Pseudomonadota</taxon>
        <taxon>Alphaproteobacteria</taxon>
        <taxon>Hyphomicrobiales</taxon>
        <taxon>Aestuariivirgaceae</taxon>
        <taxon>Aestuariivirga</taxon>
    </lineage>
</organism>
<evidence type="ECO:0000256" key="12">
    <source>
        <dbReference type="ARBA" id="ARBA00022982"/>
    </source>
</evidence>
<evidence type="ECO:0000256" key="5">
    <source>
        <dbReference type="ARBA" id="ARBA00011558"/>
    </source>
</evidence>
<sequence length="126" mass="13965">MLKKTPLGQVLGLGSAKAGTEHWWHQRVTAIAGIPLVVFLIGYILVHRGASRAEIVASMQNPIVALLMALTILNLVWHMRLGLQVVIEDYIHTDHTKYALLLLNTFFAWVMALAGTYAILKMSFGL</sequence>
<dbReference type="Gene3D" id="1.20.1300.10">
    <property type="entry name" value="Fumarate reductase/succinate dehydrogenase, transmembrane subunit"/>
    <property type="match status" value="1"/>
</dbReference>
<keyword evidence="13 16" id="KW-1133">Transmembrane helix</keyword>
<evidence type="ECO:0000256" key="9">
    <source>
        <dbReference type="ARBA" id="ARBA00022617"/>
    </source>
</evidence>
<comment type="subcellular location">
    <subcellularLocation>
        <location evidence="3">Membrane</location>
        <topology evidence="3">Multi-pass membrane protein</topology>
    </subcellularLocation>
</comment>
<comment type="caution">
    <text evidence="17">The sequence shown here is derived from an EMBL/GenBank/DDBJ whole genome shotgun (WGS) entry which is preliminary data.</text>
</comment>
<proteinExistence type="predicted"/>
<evidence type="ECO:0000313" key="18">
    <source>
        <dbReference type="Proteomes" id="UP000248795"/>
    </source>
</evidence>
<dbReference type="UniPathway" id="UPA00223"/>